<organism evidence="1 2">
    <name type="scientific">Coniella lustricola</name>
    <dbReference type="NCBI Taxonomy" id="2025994"/>
    <lineage>
        <taxon>Eukaryota</taxon>
        <taxon>Fungi</taxon>
        <taxon>Dikarya</taxon>
        <taxon>Ascomycota</taxon>
        <taxon>Pezizomycotina</taxon>
        <taxon>Sordariomycetes</taxon>
        <taxon>Sordariomycetidae</taxon>
        <taxon>Diaporthales</taxon>
        <taxon>Schizoparmaceae</taxon>
        <taxon>Coniella</taxon>
    </lineage>
</organism>
<accession>A0A2T3AB68</accession>
<dbReference type="EMBL" id="KZ678420">
    <property type="protein sequence ID" value="PSR90376.1"/>
    <property type="molecule type" value="Genomic_DNA"/>
</dbReference>
<dbReference type="Proteomes" id="UP000241462">
    <property type="component" value="Unassembled WGS sequence"/>
</dbReference>
<gene>
    <name evidence="1" type="ORF">BD289DRAFT_216240</name>
</gene>
<sequence>MRVWTLFCRCSGSSVIAEARASRVESGRAPWAWCMIMARSRGFRARRRLGINGRASGCLNITKVTRLWIEWGQWLLMAYVGHYCATDQTDRIYALLGVRTEKEREVVGRANYHLRVEKVYTRLAERFIQVKQCLDIACVANKERILRPQCSRAPNFHFQLSGSVPSQLQYDTQYCYDRHCGPNIDLIKHIVVFLTDRLLRIIARENSPGCVMRCRLWMTIMSPQYL</sequence>
<keyword evidence="2" id="KW-1185">Reference proteome</keyword>
<dbReference type="OrthoDB" id="5236514at2759"/>
<dbReference type="AlphaFoldDB" id="A0A2T3AB68"/>
<evidence type="ECO:0000313" key="1">
    <source>
        <dbReference type="EMBL" id="PSR90376.1"/>
    </source>
</evidence>
<proteinExistence type="predicted"/>
<reference evidence="1 2" key="1">
    <citation type="journal article" date="2018" name="Mycol. Prog.">
        <title>Coniella lustricola, a new species from submerged detritus.</title>
        <authorList>
            <person name="Raudabaugh D.B."/>
            <person name="Iturriaga T."/>
            <person name="Carver A."/>
            <person name="Mondo S."/>
            <person name="Pangilinan J."/>
            <person name="Lipzen A."/>
            <person name="He G."/>
            <person name="Amirebrahimi M."/>
            <person name="Grigoriev I.V."/>
            <person name="Miller A.N."/>
        </authorList>
    </citation>
    <scope>NUCLEOTIDE SEQUENCE [LARGE SCALE GENOMIC DNA]</scope>
    <source>
        <strain evidence="1 2">B22-T-1</strain>
    </source>
</reference>
<protein>
    <submittedName>
        <fullName evidence="1">Uncharacterized protein</fullName>
    </submittedName>
</protein>
<name>A0A2T3AB68_9PEZI</name>
<dbReference type="InParanoid" id="A0A2T3AB68"/>
<evidence type="ECO:0000313" key="2">
    <source>
        <dbReference type="Proteomes" id="UP000241462"/>
    </source>
</evidence>